<dbReference type="PRINTS" id="PR00724">
    <property type="entry name" value="CRBOXYPTASEC"/>
</dbReference>
<evidence type="ECO:0000256" key="4">
    <source>
        <dbReference type="ARBA" id="ARBA00022741"/>
    </source>
</evidence>
<dbReference type="OrthoDB" id="413460at2759"/>
<keyword evidence="9" id="KW-0732">Signal</keyword>
<dbReference type="FunFam" id="3.40.50.10810:FF:000035">
    <property type="entry name" value="DsDNA-dependent ATPase (Rad54b)"/>
    <property type="match status" value="1"/>
</dbReference>
<dbReference type="InterPro" id="IPR049730">
    <property type="entry name" value="SNF2/RAD54-like_C"/>
</dbReference>
<dbReference type="PANTHER" id="PTHR45629">
    <property type="entry name" value="SNF2/RAD54 FAMILY MEMBER"/>
    <property type="match status" value="1"/>
</dbReference>
<keyword evidence="6" id="KW-0067">ATP-binding</keyword>
<dbReference type="SUPFAM" id="SSF53474">
    <property type="entry name" value="alpha/beta-Hydrolases"/>
    <property type="match status" value="1"/>
</dbReference>
<feature type="domain" description="Helicase C-terminal" evidence="11">
    <location>
        <begin position="1139"/>
        <end position="1301"/>
    </location>
</feature>
<protein>
    <submittedName>
        <fullName evidence="12">Serine-type carboxypeptidase F</fullName>
    </submittedName>
</protein>
<keyword evidence="5" id="KW-0378">Hydrolase</keyword>
<dbReference type="GO" id="GO:0005524">
    <property type="term" value="F:ATP binding"/>
    <property type="evidence" value="ECO:0007669"/>
    <property type="project" value="InterPro"/>
</dbReference>
<dbReference type="GO" id="GO:0006508">
    <property type="term" value="P:proteolysis"/>
    <property type="evidence" value="ECO:0007669"/>
    <property type="project" value="UniProtKB-KW"/>
</dbReference>
<feature type="signal peptide" evidence="9">
    <location>
        <begin position="1"/>
        <end position="24"/>
    </location>
</feature>
<dbReference type="CDD" id="cd18793">
    <property type="entry name" value="SF2_C_SNF"/>
    <property type="match status" value="1"/>
</dbReference>
<organism evidence="12 13">
    <name type="scientific">Lachnellula cervina</name>
    <dbReference type="NCBI Taxonomy" id="1316786"/>
    <lineage>
        <taxon>Eukaryota</taxon>
        <taxon>Fungi</taxon>
        <taxon>Dikarya</taxon>
        <taxon>Ascomycota</taxon>
        <taxon>Pezizomycotina</taxon>
        <taxon>Leotiomycetes</taxon>
        <taxon>Helotiales</taxon>
        <taxon>Lachnaceae</taxon>
        <taxon>Lachnellula</taxon>
    </lineage>
</organism>
<gene>
    <name evidence="12" type="primary">pepF</name>
    <name evidence="12" type="ORF">LCER1_G003919</name>
</gene>
<dbReference type="Pfam" id="PF00271">
    <property type="entry name" value="Helicase_C"/>
    <property type="match status" value="1"/>
</dbReference>
<dbReference type="PROSITE" id="PS51192">
    <property type="entry name" value="HELICASE_ATP_BIND_1"/>
    <property type="match status" value="1"/>
</dbReference>
<dbReference type="PANTHER" id="PTHR45629:SF7">
    <property type="entry name" value="DNA EXCISION REPAIR PROTEIN ERCC-6-RELATED"/>
    <property type="match status" value="1"/>
</dbReference>
<evidence type="ECO:0000256" key="9">
    <source>
        <dbReference type="SAM" id="SignalP"/>
    </source>
</evidence>
<dbReference type="InterPro" id="IPR050496">
    <property type="entry name" value="SNF2_RAD54_helicase_repair"/>
</dbReference>
<dbReference type="Gene3D" id="3.40.50.300">
    <property type="entry name" value="P-loop containing nucleotide triphosphate hydrolases"/>
    <property type="match status" value="1"/>
</dbReference>
<dbReference type="GO" id="GO:0005634">
    <property type="term" value="C:nucleus"/>
    <property type="evidence" value="ECO:0007669"/>
    <property type="project" value="TreeGrafter"/>
</dbReference>
<evidence type="ECO:0000256" key="3">
    <source>
        <dbReference type="ARBA" id="ARBA00022670"/>
    </source>
</evidence>
<dbReference type="InterPro" id="IPR000330">
    <property type="entry name" value="SNF2_N"/>
</dbReference>
<feature type="compositionally biased region" description="Polar residues" evidence="8">
    <location>
        <begin position="39"/>
        <end position="52"/>
    </location>
</feature>
<dbReference type="CDD" id="cd18004">
    <property type="entry name" value="DEXHc_RAD54"/>
    <property type="match status" value="1"/>
</dbReference>
<keyword evidence="13" id="KW-1185">Reference proteome</keyword>
<keyword evidence="3" id="KW-0645">Protease</keyword>
<name>A0A7D8YVI5_9HELO</name>
<evidence type="ECO:0000259" key="11">
    <source>
        <dbReference type="PROSITE" id="PS51194"/>
    </source>
</evidence>
<dbReference type="Pfam" id="PF00176">
    <property type="entry name" value="SNF2-rel_dom"/>
    <property type="match status" value="1"/>
</dbReference>
<evidence type="ECO:0000313" key="12">
    <source>
        <dbReference type="EMBL" id="TVY56299.1"/>
    </source>
</evidence>
<accession>A0A7D8YVI5</accession>
<dbReference type="Pfam" id="PF00450">
    <property type="entry name" value="Peptidase_S10"/>
    <property type="match status" value="1"/>
</dbReference>
<evidence type="ECO:0000256" key="1">
    <source>
        <dbReference type="ARBA" id="ARBA00009431"/>
    </source>
</evidence>
<dbReference type="SMART" id="SM00490">
    <property type="entry name" value="HELICc"/>
    <property type="match status" value="1"/>
</dbReference>
<feature type="compositionally biased region" description="Polar residues" evidence="8">
    <location>
        <begin position="685"/>
        <end position="696"/>
    </location>
</feature>
<dbReference type="GO" id="GO:0015616">
    <property type="term" value="F:DNA translocase activity"/>
    <property type="evidence" value="ECO:0007669"/>
    <property type="project" value="TreeGrafter"/>
</dbReference>
<dbReference type="InterPro" id="IPR018202">
    <property type="entry name" value="Ser_caboxypep_ser_AS"/>
</dbReference>
<comment type="caution">
    <text evidence="12">The sequence shown here is derived from an EMBL/GenBank/DDBJ whole genome shotgun (WGS) entry which is preliminary data.</text>
</comment>
<evidence type="ECO:0000256" key="8">
    <source>
        <dbReference type="SAM" id="MobiDB-lite"/>
    </source>
</evidence>
<dbReference type="Gene3D" id="1.20.120.850">
    <property type="entry name" value="SWI2/SNF2 ATPases, N-terminal domain"/>
    <property type="match status" value="1"/>
</dbReference>
<dbReference type="PROSITE" id="PS51194">
    <property type="entry name" value="HELICASE_CTER"/>
    <property type="match status" value="1"/>
</dbReference>
<dbReference type="EMBL" id="QGMG01000172">
    <property type="protein sequence ID" value="TVY56299.1"/>
    <property type="molecule type" value="Genomic_DNA"/>
</dbReference>
<dbReference type="SMART" id="SM00487">
    <property type="entry name" value="DEXDc"/>
    <property type="match status" value="1"/>
</dbReference>
<feature type="region of interest" description="Disordered" evidence="8">
    <location>
        <begin position="1331"/>
        <end position="1351"/>
    </location>
</feature>
<evidence type="ECO:0000256" key="2">
    <source>
        <dbReference type="ARBA" id="ARBA00022645"/>
    </source>
</evidence>
<dbReference type="InterPro" id="IPR038718">
    <property type="entry name" value="SNF2-like_sf"/>
</dbReference>
<evidence type="ECO:0000259" key="10">
    <source>
        <dbReference type="PROSITE" id="PS51192"/>
    </source>
</evidence>
<dbReference type="InterPro" id="IPR027417">
    <property type="entry name" value="P-loop_NTPase"/>
</dbReference>
<comment type="similarity">
    <text evidence="1">Belongs to the peptidase S10 family.</text>
</comment>
<keyword evidence="7" id="KW-0325">Glycoprotein</keyword>
<feature type="domain" description="Helicase ATP-binding" evidence="10">
    <location>
        <begin position="815"/>
        <end position="986"/>
    </location>
</feature>
<proteinExistence type="inferred from homology"/>
<dbReference type="InterPro" id="IPR001650">
    <property type="entry name" value="Helicase_C-like"/>
</dbReference>
<dbReference type="Gene3D" id="3.40.50.1820">
    <property type="entry name" value="alpha/beta hydrolase"/>
    <property type="match status" value="1"/>
</dbReference>
<dbReference type="GO" id="GO:0007131">
    <property type="term" value="P:reciprocal meiotic recombination"/>
    <property type="evidence" value="ECO:0007669"/>
    <property type="project" value="TreeGrafter"/>
</dbReference>
<feature type="region of interest" description="Disordered" evidence="8">
    <location>
        <begin position="685"/>
        <end position="708"/>
    </location>
</feature>
<evidence type="ECO:0000256" key="6">
    <source>
        <dbReference type="ARBA" id="ARBA00022840"/>
    </source>
</evidence>
<keyword evidence="2 12" id="KW-0121">Carboxypeptidase</keyword>
<keyword evidence="4" id="KW-0547">Nucleotide-binding</keyword>
<dbReference type="PROSITE" id="PS00131">
    <property type="entry name" value="CARBOXYPEPT_SER_SER"/>
    <property type="match status" value="1"/>
</dbReference>
<dbReference type="Gene3D" id="3.40.50.10810">
    <property type="entry name" value="Tandem AAA-ATPase domain"/>
    <property type="match status" value="1"/>
</dbReference>
<dbReference type="GO" id="GO:0000724">
    <property type="term" value="P:double-strand break repair via homologous recombination"/>
    <property type="evidence" value="ECO:0007669"/>
    <property type="project" value="TreeGrafter"/>
</dbReference>
<dbReference type="GO" id="GO:0004185">
    <property type="term" value="F:serine-type carboxypeptidase activity"/>
    <property type="evidence" value="ECO:0007669"/>
    <property type="project" value="InterPro"/>
</dbReference>
<dbReference type="Proteomes" id="UP000481288">
    <property type="component" value="Unassembled WGS sequence"/>
</dbReference>
<feature type="chain" id="PRO_5028870483" evidence="9">
    <location>
        <begin position="25"/>
        <end position="1450"/>
    </location>
</feature>
<sequence>MSSKVLRIAIAFFALCSLFSTVFAARFSEFAHRKGYGPNSKSRVPQQPSQPRGSDKDQSFRFLSNATQPFKVDHMPDIPFDVGEMYAGLMPIDMNDTSRALYFVFQPTVGAPVDEITIWLNGGPGCSSLEGFFQENGRFIWSWGQYAPTINPYSWVNLTNVLWVEQPVGTGFSIGAVTAKSEEDIAEDFTNFFLNFEKTFGIKNFKIFVTGESYAGRFVPYISAAMLDRNDKEYFNLSGALTYDPCIGSFVYAQQQATMFPFILRNNNVMGLNASYVAQLGDLDKSCGFADFRERYLAFPPPGIQPPKYFNQSSGSTDAKCDIWGKANDAALASNPCFNVYQIITSCPLPPDPLGYPTDLLFSYPGLPLYFDRSDVKQAMHAPADVAWVECVNNPVFVGDGGPQDEGDLSPDPIQSVLPRVIEATNRVLISNGDLDMEILTFGTLLAIQNMTWNGKLGFQQAPSTPIVITLPDLQYQALFEAQGYGDIDNQQDRVEHPSPSHNDLGYDGTMFKPFKPPSLKVAPKREPIVVESSDEEDGLKPRPYKKRKLLYVDVEKVPDSPPKKASSAVSAPRKPLLPVKNPIETKKPVDDGAEGLEGYYIVLWRKFTMKKHKTWDGDGVLSVHGGYARLQDISGKEMGRCMFKDPLLPGSTISIGGKDVEVDSSISKADFLAGRPFLKTQARRTSSLGNHSSPATAPKAPLVVSKPNPLLSSKTKVDADINEIPAKSFYASSTAMKAKFKNPLLATTVMPQKKDGGATPRHDPNAPDALVMKRPKHCPKGKEIVDVVLDPFLGQHLREHQREGVKFMYECVMGMREYSGLGAILADEMGLGKTLQTIALIWTLLKQNPIHGTEGVIKKALIVCPVTLIVNWKKEFNKWLGTERIGVLVADNTQKIRLTDFTHGRSYSVMIIGYEKLRSVQEDLKKGGGIDIVIADEGHRLKTAANKSAQAIRSLNTDMRIILSGTPMQNDLSEFFEMVDFVNPGLLGKYNTFKKEFEGPIVKSRQPGALERDVEKGSARGEELASLTKMFILRRTAEILSKYLPPKTEYVLFCNPTQAQVQVYHHVLQSPVFGKVVGSSEASLQLITLLKKICNTPRLLMKKDQVIPSDSGVGQIMEVIPSELINKAPVKSSTKFRVLDQMLKYLSQNTTEKIVIVSNYTATLDLLGQHLGSLSLPFLRLDGNTPTATRQDLVDTFNKTSASKNFAFLLSAKSGGAGINLIGASRLVLFDVDWNPAVDLQAMARIHRDGQKKPVKIYRFLMAGGMDEKIYQRQVTKLGLADSVVDGKKNEASFSPEELRDLFRLEVNPGCQTHDLLGCDCKGLGVDPQPPASLPEVHDIKDSEEDSDDDLPFDPSAGIVPATKANVAAIELKISEAQEKRLKKSKGKMQALMQYRHIDTAVFRGETEDVFGFENDEFTKVKNELDDDVLINILEDEGCKVGFVFAKKG</sequence>
<evidence type="ECO:0000313" key="13">
    <source>
        <dbReference type="Proteomes" id="UP000481288"/>
    </source>
</evidence>
<dbReference type="InterPro" id="IPR001563">
    <property type="entry name" value="Peptidase_S10"/>
</dbReference>
<feature type="region of interest" description="Disordered" evidence="8">
    <location>
        <begin position="36"/>
        <end position="58"/>
    </location>
</feature>
<evidence type="ECO:0000256" key="5">
    <source>
        <dbReference type="ARBA" id="ARBA00022801"/>
    </source>
</evidence>
<dbReference type="InterPro" id="IPR014001">
    <property type="entry name" value="Helicase_ATP-bd"/>
</dbReference>
<dbReference type="SUPFAM" id="SSF52540">
    <property type="entry name" value="P-loop containing nucleoside triphosphate hydrolases"/>
    <property type="match status" value="2"/>
</dbReference>
<dbReference type="InterPro" id="IPR029058">
    <property type="entry name" value="AB_hydrolase_fold"/>
</dbReference>
<reference evidence="12 13" key="1">
    <citation type="submission" date="2018-05" db="EMBL/GenBank/DDBJ databases">
        <title>Whole genome sequencing for identification of molecular markers to develop diagnostic detection tools for the regulated plant pathogen Lachnellula willkommii.</title>
        <authorList>
            <person name="Giroux E."/>
            <person name="Bilodeau G."/>
        </authorList>
    </citation>
    <scope>NUCLEOTIDE SEQUENCE [LARGE SCALE GENOMIC DNA]</scope>
    <source>
        <strain evidence="12 13">CBS 625.97</strain>
    </source>
</reference>
<evidence type="ECO:0000256" key="7">
    <source>
        <dbReference type="ARBA" id="ARBA00023180"/>
    </source>
</evidence>